<proteinExistence type="predicted"/>
<evidence type="ECO:0000313" key="3">
    <source>
        <dbReference type="Proteomes" id="UP000008068"/>
    </source>
</evidence>
<sequence>MKTRIILLCFFLGAYAHEGINFTSDARKTHHAFQTVEELNHRAKVLWDGTLGYAIKYNNSELIKQYLTEDCRVKHCGQVEKECFETINKWIYYTDPQNPDVIKIDVAIETDDREFIRLTVSNEVDDYAYQIEFTWEKKKNQFSFIRFFEC</sequence>
<keyword evidence="1" id="KW-0732">Signal</keyword>
<feature type="signal peptide" evidence="1">
    <location>
        <begin position="1"/>
        <end position="16"/>
    </location>
</feature>
<feature type="chain" id="PRO_5003402836" evidence="1">
    <location>
        <begin position="17"/>
        <end position="150"/>
    </location>
</feature>
<organism evidence="3">
    <name type="scientific">Caenorhabditis brenneri</name>
    <name type="common">Nematode worm</name>
    <dbReference type="NCBI Taxonomy" id="135651"/>
    <lineage>
        <taxon>Eukaryota</taxon>
        <taxon>Metazoa</taxon>
        <taxon>Ecdysozoa</taxon>
        <taxon>Nematoda</taxon>
        <taxon>Chromadorea</taxon>
        <taxon>Rhabditida</taxon>
        <taxon>Rhabditina</taxon>
        <taxon>Rhabditomorpha</taxon>
        <taxon>Rhabditoidea</taxon>
        <taxon>Rhabditidae</taxon>
        <taxon>Peloderinae</taxon>
        <taxon>Caenorhabditis</taxon>
    </lineage>
</organism>
<dbReference type="AlphaFoldDB" id="G0M850"/>
<evidence type="ECO:0000313" key="2">
    <source>
        <dbReference type="EMBL" id="EGT30408.1"/>
    </source>
</evidence>
<reference evidence="3" key="1">
    <citation type="submission" date="2011-07" db="EMBL/GenBank/DDBJ databases">
        <authorList>
            <consortium name="Caenorhabditis brenneri Sequencing and Analysis Consortium"/>
            <person name="Wilson R.K."/>
        </authorList>
    </citation>
    <scope>NUCLEOTIDE SEQUENCE [LARGE SCALE GENOMIC DNA]</scope>
    <source>
        <strain evidence="3">PB2801</strain>
    </source>
</reference>
<accession>G0M850</accession>
<dbReference type="EMBL" id="GL379786">
    <property type="protein sequence ID" value="EGT30408.1"/>
    <property type="molecule type" value="Genomic_DNA"/>
</dbReference>
<dbReference type="InParanoid" id="G0M850"/>
<dbReference type="Proteomes" id="UP000008068">
    <property type="component" value="Unassembled WGS sequence"/>
</dbReference>
<name>G0M850_CAEBE</name>
<evidence type="ECO:0000256" key="1">
    <source>
        <dbReference type="SAM" id="SignalP"/>
    </source>
</evidence>
<dbReference type="HOGENOM" id="CLU_1742168_0_0_1"/>
<keyword evidence="3" id="KW-1185">Reference proteome</keyword>
<protein>
    <submittedName>
        <fullName evidence="2">Uncharacterized protein</fullName>
    </submittedName>
</protein>
<gene>
    <name evidence="2" type="ORF">CAEBREN_11923</name>
</gene>